<evidence type="ECO:0000256" key="7">
    <source>
        <dbReference type="ARBA" id="ARBA00023204"/>
    </source>
</evidence>
<evidence type="ECO:0000256" key="5">
    <source>
        <dbReference type="ARBA" id="ARBA00022806"/>
    </source>
</evidence>
<evidence type="ECO:0000256" key="3">
    <source>
        <dbReference type="ARBA" id="ARBA00022763"/>
    </source>
</evidence>
<keyword evidence="3" id="KW-0227">DNA damage</keyword>
<dbReference type="InterPro" id="IPR014016">
    <property type="entry name" value="UvrD-like_ATP-bd"/>
</dbReference>
<comment type="similarity">
    <text evidence="1">Belongs to the helicase family. UvrD subfamily.</text>
</comment>
<name>A0A931ILU0_9NOCA</name>
<keyword evidence="8" id="KW-0413">Isomerase</keyword>
<evidence type="ECO:0000256" key="4">
    <source>
        <dbReference type="ARBA" id="ARBA00022801"/>
    </source>
</evidence>
<reference evidence="14" key="1">
    <citation type="submission" date="2020-11" db="EMBL/GenBank/DDBJ databases">
        <title>Nocardia NEAU-351.nov., a novel actinomycete isolated from the cow dung.</title>
        <authorList>
            <person name="Zhang X."/>
        </authorList>
    </citation>
    <scope>NUCLEOTIDE SEQUENCE</scope>
    <source>
        <strain evidence="14">NEAU-351</strain>
    </source>
</reference>
<dbReference type="PANTHER" id="PTHR11070">
    <property type="entry name" value="UVRD / RECB / PCRA DNA HELICASE FAMILY MEMBER"/>
    <property type="match status" value="1"/>
</dbReference>
<keyword evidence="15" id="KW-1185">Reference proteome</keyword>
<evidence type="ECO:0000259" key="13">
    <source>
        <dbReference type="PROSITE" id="PS51198"/>
    </source>
</evidence>
<dbReference type="Gene3D" id="3.40.50.300">
    <property type="entry name" value="P-loop containing nucleotide triphosphate hydrolases"/>
    <property type="match status" value="3"/>
</dbReference>
<dbReference type="Pfam" id="PF13361">
    <property type="entry name" value="UvrD_C"/>
    <property type="match status" value="1"/>
</dbReference>
<feature type="binding site" evidence="12">
    <location>
        <begin position="31"/>
        <end position="38"/>
    </location>
    <ligand>
        <name>ATP</name>
        <dbReference type="ChEBI" id="CHEBI:30616"/>
    </ligand>
</feature>
<dbReference type="Pfam" id="PF00580">
    <property type="entry name" value="UvrD-helicase"/>
    <property type="match status" value="1"/>
</dbReference>
<dbReference type="Proteomes" id="UP000655751">
    <property type="component" value="Unassembled WGS sequence"/>
</dbReference>
<dbReference type="PROSITE" id="PS51198">
    <property type="entry name" value="UVRD_HELICASE_ATP_BIND"/>
    <property type="match status" value="1"/>
</dbReference>
<dbReference type="InterPro" id="IPR000212">
    <property type="entry name" value="DNA_helicase_UvrD/REP"/>
</dbReference>
<dbReference type="RefSeq" id="WP_196154159.1">
    <property type="nucleotide sequence ID" value="NZ_JADMLG010000034.1"/>
</dbReference>
<organism evidence="14 15">
    <name type="scientific">Nocardia bovistercoris</name>
    <dbReference type="NCBI Taxonomy" id="2785916"/>
    <lineage>
        <taxon>Bacteria</taxon>
        <taxon>Bacillati</taxon>
        <taxon>Actinomycetota</taxon>
        <taxon>Actinomycetes</taxon>
        <taxon>Mycobacteriales</taxon>
        <taxon>Nocardiaceae</taxon>
        <taxon>Nocardia</taxon>
    </lineage>
</organism>
<dbReference type="AlphaFoldDB" id="A0A931ILU0"/>
<proteinExistence type="inferred from homology"/>
<dbReference type="InterPro" id="IPR014017">
    <property type="entry name" value="DNA_helicase_UvrD-like_C"/>
</dbReference>
<dbReference type="GO" id="GO:0005524">
    <property type="term" value="F:ATP binding"/>
    <property type="evidence" value="ECO:0007669"/>
    <property type="project" value="UniProtKB-UniRule"/>
</dbReference>
<evidence type="ECO:0000256" key="12">
    <source>
        <dbReference type="PROSITE-ProRule" id="PRU00560"/>
    </source>
</evidence>
<evidence type="ECO:0000256" key="2">
    <source>
        <dbReference type="ARBA" id="ARBA00022741"/>
    </source>
</evidence>
<dbReference type="GO" id="GO:0043138">
    <property type="term" value="F:3'-5' DNA helicase activity"/>
    <property type="evidence" value="ECO:0007669"/>
    <property type="project" value="UniProtKB-EC"/>
</dbReference>
<evidence type="ECO:0000256" key="10">
    <source>
        <dbReference type="ARBA" id="ARBA00034808"/>
    </source>
</evidence>
<gene>
    <name evidence="14" type="ORF">IT779_36960</name>
</gene>
<evidence type="ECO:0000256" key="6">
    <source>
        <dbReference type="ARBA" id="ARBA00022840"/>
    </source>
</evidence>
<comment type="caution">
    <text evidence="14">The sequence shown here is derived from an EMBL/GenBank/DDBJ whole genome shotgun (WGS) entry which is preliminary data.</text>
</comment>
<dbReference type="GO" id="GO:0003677">
    <property type="term" value="F:DNA binding"/>
    <property type="evidence" value="ECO:0007669"/>
    <property type="project" value="InterPro"/>
</dbReference>
<evidence type="ECO:0000256" key="9">
    <source>
        <dbReference type="ARBA" id="ARBA00034617"/>
    </source>
</evidence>
<dbReference type="EC" id="5.6.2.4" evidence="10"/>
<dbReference type="Gene3D" id="1.10.10.160">
    <property type="match status" value="1"/>
</dbReference>
<comment type="catalytic activity">
    <reaction evidence="9">
        <text>Couples ATP hydrolysis with the unwinding of duplex DNA by translocating in the 3'-5' direction.</text>
        <dbReference type="EC" id="5.6.2.4"/>
    </reaction>
</comment>
<accession>A0A931ILU0</accession>
<evidence type="ECO:0000313" key="15">
    <source>
        <dbReference type="Proteomes" id="UP000655751"/>
    </source>
</evidence>
<dbReference type="GO" id="GO:0006281">
    <property type="term" value="P:DNA repair"/>
    <property type="evidence" value="ECO:0007669"/>
    <property type="project" value="UniProtKB-KW"/>
</dbReference>
<dbReference type="GO" id="GO:0016787">
    <property type="term" value="F:hydrolase activity"/>
    <property type="evidence" value="ECO:0007669"/>
    <property type="project" value="UniProtKB-UniRule"/>
</dbReference>
<dbReference type="SUPFAM" id="SSF52540">
    <property type="entry name" value="P-loop containing nucleoside triphosphate hydrolases"/>
    <property type="match status" value="1"/>
</dbReference>
<dbReference type="InterPro" id="IPR027417">
    <property type="entry name" value="P-loop_NTPase"/>
</dbReference>
<evidence type="ECO:0000256" key="8">
    <source>
        <dbReference type="ARBA" id="ARBA00023235"/>
    </source>
</evidence>
<dbReference type="CDD" id="cd17932">
    <property type="entry name" value="DEXQc_UvrD"/>
    <property type="match status" value="1"/>
</dbReference>
<sequence>MSAYEKAVAELAKNNKQWEAFESNGHCAVLAPPGSGKTKLLTTKLARHLLSGDIRSPQGVACITMTNDAAFELRRRLAGLGVHSQATIFIGTVHSFALGRIIRPFAKAAGNSHLAESRFATASESDEVFEEAFGRSTFLPYERTTVRTTANKVRQRLDYSGDIRLGGPRIAQLALEIDRILDERCLYEYSDVIRHAVNLVEDYDWVRRVLSASYSRIFVDEYQDLAPGLDRIVRGITLGPETKSTLFAVGDPDQAIYGFSGARPELLRHLAIEINSIQLERNYRSGTGIIATALKALGETRSVISDKPGGSVEIHPAPGGVVAQTRNVMKLVEDEASRGTAYDQIAVLSPWGADRDEIVKHLRSKGIPAFSRSDDDWKPAPVTILLESMAAWSVDSDANEVASRLRELDSVLRGRSDHSIRRDVVQLMLEYPRSSSASEFVNRFCEITLGNVSTQPDTEDARELQRMRIALSSGGTAAHMTRAGLGARARTPGHVYVSTVHAAKGLEFDCVVLAGADNGGLPGFDPSDDEIAEARRKFYVTITRARERVYIVYTDVRISKRGKPYPVTPSPFLYELGI</sequence>
<keyword evidence="7" id="KW-0234">DNA repair</keyword>
<keyword evidence="6 12" id="KW-0067">ATP-binding</keyword>
<dbReference type="InterPro" id="IPR013986">
    <property type="entry name" value="DExx_box_DNA_helicase_dom_sf"/>
</dbReference>
<protein>
    <recommendedName>
        <fullName evidence="10">DNA 3'-5' helicase</fullName>
        <ecNumber evidence="10">5.6.2.4</ecNumber>
    </recommendedName>
</protein>
<comment type="catalytic activity">
    <reaction evidence="11">
        <text>ATP + H2O = ADP + phosphate + H(+)</text>
        <dbReference type="Rhea" id="RHEA:13065"/>
        <dbReference type="ChEBI" id="CHEBI:15377"/>
        <dbReference type="ChEBI" id="CHEBI:15378"/>
        <dbReference type="ChEBI" id="CHEBI:30616"/>
        <dbReference type="ChEBI" id="CHEBI:43474"/>
        <dbReference type="ChEBI" id="CHEBI:456216"/>
        <dbReference type="EC" id="5.6.2.4"/>
    </reaction>
</comment>
<evidence type="ECO:0000313" key="14">
    <source>
        <dbReference type="EMBL" id="MBH0781878.1"/>
    </source>
</evidence>
<dbReference type="EMBL" id="JADMLG010000034">
    <property type="protein sequence ID" value="MBH0781878.1"/>
    <property type="molecule type" value="Genomic_DNA"/>
</dbReference>
<keyword evidence="2 12" id="KW-0547">Nucleotide-binding</keyword>
<evidence type="ECO:0000256" key="11">
    <source>
        <dbReference type="ARBA" id="ARBA00048988"/>
    </source>
</evidence>
<keyword evidence="5 12" id="KW-0347">Helicase</keyword>
<feature type="domain" description="UvrD-like helicase ATP-binding" evidence="13">
    <location>
        <begin position="10"/>
        <end position="286"/>
    </location>
</feature>
<evidence type="ECO:0000256" key="1">
    <source>
        <dbReference type="ARBA" id="ARBA00009922"/>
    </source>
</evidence>
<keyword evidence="4 12" id="KW-0378">Hydrolase</keyword>